<proteinExistence type="predicted"/>
<dbReference type="KEGG" id="tsin:OXH18_23460"/>
<evidence type="ECO:0000313" key="2">
    <source>
        <dbReference type="Proteomes" id="UP001163152"/>
    </source>
</evidence>
<evidence type="ECO:0000313" key="1">
    <source>
        <dbReference type="EMBL" id="WAL60093.1"/>
    </source>
</evidence>
<accession>A0A9E9C898</accession>
<organism evidence="1 2">
    <name type="scientific">Thermocoleostomius sinensis A174</name>
    <dbReference type="NCBI Taxonomy" id="2016057"/>
    <lineage>
        <taxon>Bacteria</taxon>
        <taxon>Bacillati</taxon>
        <taxon>Cyanobacteriota</taxon>
        <taxon>Cyanophyceae</taxon>
        <taxon>Oculatellales</taxon>
        <taxon>Oculatellaceae</taxon>
        <taxon>Thermocoleostomius</taxon>
    </lineage>
</organism>
<dbReference type="RefSeq" id="WP_268609939.1">
    <property type="nucleotide sequence ID" value="NZ_CP113797.1"/>
</dbReference>
<dbReference type="Proteomes" id="UP001163152">
    <property type="component" value="Chromosome"/>
</dbReference>
<dbReference type="EMBL" id="CP113797">
    <property type="protein sequence ID" value="WAL60093.1"/>
    <property type="molecule type" value="Genomic_DNA"/>
</dbReference>
<reference evidence="1" key="1">
    <citation type="submission" date="2022-12" db="EMBL/GenBank/DDBJ databases">
        <title>Polyphasic identification of a Novel Hot-Spring Cyanobacterium Ocullathermofonsia sinensis gen nov. sp. nov. and Genomic Insights on its Adaptations to the Thermal Habitat.</title>
        <authorList>
            <person name="Daroch M."/>
            <person name="Tang J."/>
            <person name="Jiang Y."/>
        </authorList>
    </citation>
    <scope>NUCLEOTIDE SEQUENCE</scope>
    <source>
        <strain evidence="1">PKUAC-SCTA174</strain>
    </source>
</reference>
<name>A0A9E9C898_9CYAN</name>
<protein>
    <submittedName>
        <fullName evidence="1">Uncharacterized protein</fullName>
    </submittedName>
</protein>
<gene>
    <name evidence="1" type="ORF">OXH18_23460</name>
</gene>
<keyword evidence="2" id="KW-1185">Reference proteome</keyword>
<dbReference type="AlphaFoldDB" id="A0A9E9C898"/>
<sequence>MDIQSLSKSVQQVLDDPLLLQRLVQQIYQLLQEETMNDGDRTGIYGRRY</sequence>